<reference evidence="9 10" key="1">
    <citation type="submission" date="2023-08" db="EMBL/GenBank/DDBJ databases">
        <title>Comparative genomics and taxonomic characterization of three novel marine species of genus Marivirga.</title>
        <authorList>
            <person name="Muhammad N."/>
            <person name="Kim S.-G."/>
        </authorList>
    </citation>
    <scope>NUCLEOTIDE SEQUENCE [LARGE SCALE GENOMIC DNA]</scope>
    <source>
        <strain evidence="9 10">BDSF4-3</strain>
    </source>
</reference>
<feature type="domain" description="ABC3 transporter permease C-terminal" evidence="7">
    <location>
        <begin position="293"/>
        <end position="409"/>
    </location>
</feature>
<sequence length="799" mass="88827">MLKNYILVAVRNILRNKTISFINIFGLAVSMTVCLLLILIVADQYSYDNFHSDSDKIYRVITDREKQNDGIWSTATAPFPLAAALEGQQGVEELALVKKNFEGTAKWEQAEIPFHGLFANNEVFSIFNFPMAKGNAYEALSLPNAVVLSNEMATKLFGDADPIGQTIEVEEVGEYVITGVLEEFPGKTHFDFDMLASVNGLPLLEKEGKLLAPLTDWHNIYDNYIYIKTSESFQEGDLESILTKASTDNYSTEGDYSFTFKMQPLSEITMGPLLSNTMGFGLPAIVMYVLLGLAFVVMLSACFNYANLTTARAMNRAKEIGVRKVIGAGKKHIMGQFLTEAIIIAMFAFGIAALLVEYLHPSLNTMFASLGAPIRFDKTNNLYLIYVGFAALTGIIAGIVPAIFFSSTNALTALKKSINLENLGKKVGIARFSIRKVLVVTQFAFSIFFVVTIITIYQQMNMVLTADHGFKTENILNVKLEGMPYETIKNEFSSIANVQAISATTHMPALGTNNGFEVDLPNEEDPLFMNYLGVDNHYIPSMEIELVAGRNYPENMPNEERYILINERAVERIGWEGPEEAIGQYLTVGENQVEVIGVLKDFHYERMDEEIGPMALRYKPSEVQTMIVTINQNQEKETLAQLEAAWKKHTNRPFSYSYFEDDMKVSYGYFAALLAVLGYVTIIVVSLACLGLLGMVIFHIQNKTKEIGIRKTLGAEAWNITMTVSKSFIILIGISYLIAGPLAYFVNVSWLKMNAYKIDFGVGTIAIGFLLVLAVVALTIGSQVYKALKINPVESLRSE</sequence>
<dbReference type="RefSeq" id="WP_308351423.1">
    <property type="nucleotide sequence ID" value="NZ_CP129971.1"/>
</dbReference>
<feature type="transmembrane region" description="Helical" evidence="6">
    <location>
        <begin position="337"/>
        <end position="356"/>
    </location>
</feature>
<dbReference type="InterPro" id="IPR025857">
    <property type="entry name" value="MacB_PCD"/>
</dbReference>
<evidence type="ECO:0000256" key="6">
    <source>
        <dbReference type="SAM" id="Phobius"/>
    </source>
</evidence>
<evidence type="ECO:0000259" key="8">
    <source>
        <dbReference type="Pfam" id="PF12704"/>
    </source>
</evidence>
<evidence type="ECO:0000256" key="1">
    <source>
        <dbReference type="ARBA" id="ARBA00004651"/>
    </source>
</evidence>
<name>A0AA51RDD5_9BACT</name>
<feature type="domain" description="ABC3 transporter permease C-terminal" evidence="7">
    <location>
        <begin position="681"/>
        <end position="792"/>
    </location>
</feature>
<dbReference type="InterPro" id="IPR050250">
    <property type="entry name" value="Macrolide_Exporter_MacB"/>
</dbReference>
<dbReference type="KEGG" id="msaa:QYS49_35225"/>
<organism evidence="9 10">
    <name type="scientific">Marivirga salinarum</name>
    <dbReference type="NCBI Taxonomy" id="3059078"/>
    <lineage>
        <taxon>Bacteria</taxon>
        <taxon>Pseudomonadati</taxon>
        <taxon>Bacteroidota</taxon>
        <taxon>Cytophagia</taxon>
        <taxon>Cytophagales</taxon>
        <taxon>Marivirgaceae</taxon>
        <taxon>Marivirga</taxon>
    </lineage>
</organism>
<gene>
    <name evidence="9" type="ORF">QYS49_35225</name>
</gene>
<dbReference type="Proteomes" id="UP001230496">
    <property type="component" value="Chromosome"/>
</dbReference>
<protein>
    <submittedName>
        <fullName evidence="9">ABC transporter permease</fullName>
    </submittedName>
</protein>
<evidence type="ECO:0000259" key="7">
    <source>
        <dbReference type="Pfam" id="PF02687"/>
    </source>
</evidence>
<dbReference type="Pfam" id="PF02687">
    <property type="entry name" value="FtsX"/>
    <property type="match status" value="2"/>
</dbReference>
<evidence type="ECO:0000256" key="3">
    <source>
        <dbReference type="ARBA" id="ARBA00022692"/>
    </source>
</evidence>
<keyword evidence="5 6" id="KW-0472">Membrane</keyword>
<dbReference type="GO" id="GO:0005886">
    <property type="term" value="C:plasma membrane"/>
    <property type="evidence" value="ECO:0007669"/>
    <property type="project" value="UniProtKB-SubCell"/>
</dbReference>
<dbReference type="AlphaFoldDB" id="A0AA51RDD5"/>
<evidence type="ECO:0000256" key="5">
    <source>
        <dbReference type="ARBA" id="ARBA00023136"/>
    </source>
</evidence>
<feature type="transmembrane region" description="Helical" evidence="6">
    <location>
        <begin position="758"/>
        <end position="780"/>
    </location>
</feature>
<feature type="transmembrane region" description="Helical" evidence="6">
    <location>
        <begin position="667"/>
        <end position="700"/>
    </location>
</feature>
<evidence type="ECO:0000256" key="2">
    <source>
        <dbReference type="ARBA" id="ARBA00022475"/>
    </source>
</evidence>
<keyword evidence="10" id="KW-1185">Reference proteome</keyword>
<keyword evidence="4 6" id="KW-1133">Transmembrane helix</keyword>
<keyword evidence="2" id="KW-1003">Cell membrane</keyword>
<keyword evidence="3 6" id="KW-0812">Transmembrane</keyword>
<dbReference type="InterPro" id="IPR003838">
    <property type="entry name" value="ABC3_permease_C"/>
</dbReference>
<dbReference type="PANTHER" id="PTHR30572:SF18">
    <property type="entry name" value="ABC-TYPE MACROLIDE FAMILY EXPORT SYSTEM PERMEASE COMPONENT 2"/>
    <property type="match status" value="1"/>
</dbReference>
<feature type="transmembrane region" description="Helical" evidence="6">
    <location>
        <begin position="383"/>
        <end position="405"/>
    </location>
</feature>
<dbReference type="PANTHER" id="PTHR30572">
    <property type="entry name" value="MEMBRANE COMPONENT OF TRANSPORTER-RELATED"/>
    <property type="match status" value="1"/>
</dbReference>
<accession>A0AA51RDD5</accession>
<dbReference type="EMBL" id="CP129971">
    <property type="protein sequence ID" value="WMN12993.1"/>
    <property type="molecule type" value="Genomic_DNA"/>
</dbReference>
<dbReference type="Pfam" id="PF12704">
    <property type="entry name" value="MacB_PCD"/>
    <property type="match status" value="2"/>
</dbReference>
<proteinExistence type="predicted"/>
<comment type="subcellular location">
    <subcellularLocation>
        <location evidence="1">Cell membrane</location>
        <topology evidence="1">Multi-pass membrane protein</topology>
    </subcellularLocation>
</comment>
<feature type="transmembrane region" description="Helical" evidence="6">
    <location>
        <begin position="285"/>
        <end position="306"/>
    </location>
</feature>
<feature type="transmembrane region" description="Helical" evidence="6">
    <location>
        <begin position="21"/>
        <end position="42"/>
    </location>
</feature>
<evidence type="ECO:0000256" key="4">
    <source>
        <dbReference type="ARBA" id="ARBA00022989"/>
    </source>
</evidence>
<dbReference type="GO" id="GO:0022857">
    <property type="term" value="F:transmembrane transporter activity"/>
    <property type="evidence" value="ECO:0007669"/>
    <property type="project" value="TreeGrafter"/>
</dbReference>
<feature type="transmembrane region" description="Helical" evidence="6">
    <location>
        <begin position="437"/>
        <end position="457"/>
    </location>
</feature>
<evidence type="ECO:0000313" key="9">
    <source>
        <dbReference type="EMBL" id="WMN12993.1"/>
    </source>
</evidence>
<feature type="domain" description="MacB-like periplasmic core" evidence="8">
    <location>
        <begin position="444"/>
        <end position="603"/>
    </location>
</feature>
<feature type="domain" description="MacB-like periplasmic core" evidence="8">
    <location>
        <begin position="20"/>
        <end position="232"/>
    </location>
</feature>
<feature type="transmembrane region" description="Helical" evidence="6">
    <location>
        <begin position="728"/>
        <end position="746"/>
    </location>
</feature>
<evidence type="ECO:0000313" key="10">
    <source>
        <dbReference type="Proteomes" id="UP001230496"/>
    </source>
</evidence>